<protein>
    <submittedName>
        <fullName evidence="2">Uncharacterized protein</fullName>
    </submittedName>
</protein>
<feature type="transmembrane region" description="Helical" evidence="1">
    <location>
        <begin position="136"/>
        <end position="157"/>
    </location>
</feature>
<dbReference type="InterPro" id="IPR046575">
    <property type="entry name" value="DUF6635"/>
</dbReference>
<feature type="transmembrane region" description="Helical" evidence="1">
    <location>
        <begin position="193"/>
        <end position="221"/>
    </location>
</feature>
<proteinExistence type="predicted"/>
<keyword evidence="1" id="KW-0472">Membrane</keyword>
<keyword evidence="3" id="KW-1185">Reference proteome</keyword>
<sequence length="273" mass="29515">MAETADLEAARRRAVEGFVRTRYGLRGTLRLHREALGFDLLRAPVNVALAPVFLLSRLGAWLCGKAGLSGAARWLSARRIFLTSDLARLLNDDLTAFLQALEAEGLLSRTPPETLRRAVADYTETRNAVAELTTSLLVLTFGVAMFGAATPGVISLAGPVAELRAQSRAIEDFALGSGLGRLWNGWFPAEPTALQILVTGILLTVAASLVTAFAGILADPVQRWTGIHRRRLMRLLARLDRQADASGLAREHLLARGGDMADAVLTLWRSLRG</sequence>
<evidence type="ECO:0000313" key="2">
    <source>
        <dbReference type="EMBL" id="MBU3028545.1"/>
    </source>
</evidence>
<evidence type="ECO:0000256" key="1">
    <source>
        <dbReference type="SAM" id="Phobius"/>
    </source>
</evidence>
<gene>
    <name evidence="2" type="ORF">KNW02_00255</name>
</gene>
<keyword evidence="1" id="KW-0812">Transmembrane</keyword>
<dbReference type="EMBL" id="JAHKNG010000001">
    <property type="protein sequence ID" value="MBU3028545.1"/>
    <property type="molecule type" value="Genomic_DNA"/>
</dbReference>
<keyword evidence="1" id="KW-1133">Transmembrane helix</keyword>
<accession>A0ABS6AD70</accession>
<dbReference type="RefSeq" id="WP_216031244.1">
    <property type="nucleotide sequence ID" value="NZ_JAHKNG010000001.1"/>
</dbReference>
<organism evidence="2 3">
    <name type="scientific">Paracoccus marinaquae</name>
    <dbReference type="NCBI Taxonomy" id="2841926"/>
    <lineage>
        <taxon>Bacteria</taxon>
        <taxon>Pseudomonadati</taxon>
        <taxon>Pseudomonadota</taxon>
        <taxon>Alphaproteobacteria</taxon>
        <taxon>Rhodobacterales</taxon>
        <taxon>Paracoccaceae</taxon>
        <taxon>Paracoccus</taxon>
    </lineage>
</organism>
<dbReference type="Pfam" id="PF20340">
    <property type="entry name" value="DUF6635"/>
    <property type="match status" value="1"/>
</dbReference>
<name>A0ABS6AD70_9RHOB</name>
<evidence type="ECO:0000313" key="3">
    <source>
        <dbReference type="Proteomes" id="UP001166191"/>
    </source>
</evidence>
<dbReference type="Proteomes" id="UP001166191">
    <property type="component" value="Unassembled WGS sequence"/>
</dbReference>
<reference evidence="2" key="1">
    <citation type="submission" date="2021-06" db="EMBL/GenBank/DDBJ databases">
        <title>Paracoccus bacterium XHP0099 sp. nov., isolated from the surface waters of the Yellow Sea.</title>
        <authorList>
            <person name="Xue H."/>
            <person name="Zhang D."/>
        </authorList>
    </citation>
    <scope>NUCLEOTIDE SEQUENCE</scope>
    <source>
        <strain evidence="2">XHP0099</strain>
    </source>
</reference>
<comment type="caution">
    <text evidence="2">The sequence shown here is derived from an EMBL/GenBank/DDBJ whole genome shotgun (WGS) entry which is preliminary data.</text>
</comment>